<dbReference type="EMBL" id="BPLR01002468">
    <property type="protein sequence ID" value="GIX74046.1"/>
    <property type="molecule type" value="Genomic_DNA"/>
</dbReference>
<name>A0AAV4MPW7_CAEEX</name>
<dbReference type="Proteomes" id="UP001054945">
    <property type="component" value="Unassembled WGS sequence"/>
</dbReference>
<evidence type="ECO:0000313" key="2">
    <source>
        <dbReference type="Proteomes" id="UP001054945"/>
    </source>
</evidence>
<feature type="non-terminal residue" evidence="1">
    <location>
        <position position="1"/>
    </location>
</feature>
<protein>
    <submittedName>
        <fullName evidence="1">Uncharacterized protein</fullName>
    </submittedName>
</protein>
<gene>
    <name evidence="1" type="ORF">CEXT_788961</name>
</gene>
<reference evidence="1 2" key="1">
    <citation type="submission" date="2021-06" db="EMBL/GenBank/DDBJ databases">
        <title>Caerostris extrusa draft genome.</title>
        <authorList>
            <person name="Kono N."/>
            <person name="Arakawa K."/>
        </authorList>
    </citation>
    <scope>NUCLEOTIDE SEQUENCE [LARGE SCALE GENOMIC DNA]</scope>
</reference>
<accession>A0AAV4MPW7</accession>
<organism evidence="1 2">
    <name type="scientific">Caerostris extrusa</name>
    <name type="common">Bark spider</name>
    <name type="synonym">Caerostris bankana</name>
    <dbReference type="NCBI Taxonomy" id="172846"/>
    <lineage>
        <taxon>Eukaryota</taxon>
        <taxon>Metazoa</taxon>
        <taxon>Ecdysozoa</taxon>
        <taxon>Arthropoda</taxon>
        <taxon>Chelicerata</taxon>
        <taxon>Arachnida</taxon>
        <taxon>Araneae</taxon>
        <taxon>Araneomorphae</taxon>
        <taxon>Entelegynae</taxon>
        <taxon>Araneoidea</taxon>
        <taxon>Araneidae</taxon>
        <taxon>Caerostris</taxon>
    </lineage>
</organism>
<comment type="caution">
    <text evidence="1">The sequence shown here is derived from an EMBL/GenBank/DDBJ whole genome shotgun (WGS) entry which is preliminary data.</text>
</comment>
<keyword evidence="2" id="KW-1185">Reference proteome</keyword>
<evidence type="ECO:0000313" key="1">
    <source>
        <dbReference type="EMBL" id="GIX74046.1"/>
    </source>
</evidence>
<sequence>INTRSLVCDYELHHLDLRVIYAAYDGSWEWVHSLALVEPPEMAAVVLVLRM</sequence>
<dbReference type="AlphaFoldDB" id="A0AAV4MPW7"/>
<proteinExistence type="predicted"/>